<evidence type="ECO:0000256" key="1">
    <source>
        <dbReference type="SAM" id="MobiDB-lite"/>
    </source>
</evidence>
<dbReference type="PANTHER" id="PTHR47211:SF2">
    <property type="entry name" value="TRIHELIX TRANSCRIPTION FACTOR ASR3"/>
    <property type="match status" value="1"/>
</dbReference>
<reference evidence="2" key="1">
    <citation type="journal article" date="2017" name="Gigascience">
        <title>The genome draft of coconut (Cocos nucifera).</title>
        <authorList>
            <person name="Xiao Y."/>
            <person name="Xu P."/>
            <person name="Fan H."/>
            <person name="Baudouin L."/>
            <person name="Xia W."/>
            <person name="Bocs S."/>
            <person name="Xu J."/>
            <person name="Li Q."/>
            <person name="Guo A."/>
            <person name="Zhou L."/>
            <person name="Li J."/>
            <person name="Wu Y."/>
            <person name="Ma Z."/>
            <person name="Armero A."/>
            <person name="Issali A.E."/>
            <person name="Liu N."/>
            <person name="Peng M."/>
            <person name="Yang Y."/>
        </authorList>
    </citation>
    <scope>NUCLEOTIDE SEQUENCE</scope>
    <source>
        <tissue evidence="2">Spear leaf of Hainan Tall coconut</tissue>
    </source>
</reference>
<feature type="region of interest" description="Disordered" evidence="1">
    <location>
        <begin position="1"/>
        <end position="33"/>
    </location>
</feature>
<accession>A0A8K0HX89</accession>
<evidence type="ECO:0000313" key="2">
    <source>
        <dbReference type="EMBL" id="KAG1327859.1"/>
    </source>
</evidence>
<proteinExistence type="predicted"/>
<gene>
    <name evidence="2" type="ORF">COCNU_01G017930</name>
</gene>
<keyword evidence="3" id="KW-1185">Reference proteome</keyword>
<sequence length="86" mass="9644">MGNSEQPKRNSKMLKLTSSREQKRKRTSQEGAAGDTEKLLELLIAQLVAQNINRQLDRDQREDEANSLLGVLNKIAEALGRIADKL</sequence>
<name>A0A8K0HX89_COCNU</name>
<reference evidence="2" key="2">
    <citation type="submission" date="2019-07" db="EMBL/GenBank/DDBJ databases">
        <authorList>
            <person name="Yang Y."/>
            <person name="Bocs S."/>
            <person name="Baudouin L."/>
        </authorList>
    </citation>
    <scope>NUCLEOTIDE SEQUENCE</scope>
    <source>
        <tissue evidence="2">Spear leaf of Hainan Tall coconut</tissue>
    </source>
</reference>
<protein>
    <submittedName>
        <fullName evidence="2">Putative Trihelix transcription factor ASR3</fullName>
    </submittedName>
</protein>
<dbReference type="EMBL" id="CM017872">
    <property type="protein sequence ID" value="KAG1327859.1"/>
    <property type="molecule type" value="Genomic_DNA"/>
</dbReference>
<dbReference type="OrthoDB" id="1865198at2759"/>
<comment type="caution">
    <text evidence="2">The sequence shown here is derived from an EMBL/GenBank/DDBJ whole genome shotgun (WGS) entry which is preliminary data.</text>
</comment>
<dbReference type="Proteomes" id="UP000797356">
    <property type="component" value="Chromosome 1"/>
</dbReference>
<dbReference type="PANTHER" id="PTHR47211">
    <property type="entry name" value="TRIHELIX TRANSCRIPTION FACTOR ASR3"/>
    <property type="match status" value="1"/>
</dbReference>
<organism evidence="2 3">
    <name type="scientific">Cocos nucifera</name>
    <name type="common">Coconut palm</name>
    <dbReference type="NCBI Taxonomy" id="13894"/>
    <lineage>
        <taxon>Eukaryota</taxon>
        <taxon>Viridiplantae</taxon>
        <taxon>Streptophyta</taxon>
        <taxon>Embryophyta</taxon>
        <taxon>Tracheophyta</taxon>
        <taxon>Spermatophyta</taxon>
        <taxon>Magnoliopsida</taxon>
        <taxon>Liliopsida</taxon>
        <taxon>Arecaceae</taxon>
        <taxon>Arecoideae</taxon>
        <taxon>Cocoseae</taxon>
        <taxon>Attaleinae</taxon>
        <taxon>Cocos</taxon>
    </lineage>
</organism>
<dbReference type="AlphaFoldDB" id="A0A8K0HX89"/>
<evidence type="ECO:0000313" key="3">
    <source>
        <dbReference type="Proteomes" id="UP000797356"/>
    </source>
</evidence>